<feature type="region of interest" description="Disordered" evidence="1">
    <location>
        <begin position="1"/>
        <end position="62"/>
    </location>
</feature>
<comment type="caution">
    <text evidence="2">The sequence shown here is derived from an EMBL/GenBank/DDBJ whole genome shotgun (WGS) entry which is preliminary data.</text>
</comment>
<dbReference type="Proteomes" id="UP001500724">
    <property type="component" value="Unassembled WGS sequence"/>
</dbReference>
<accession>A0ABP3SKE3</accession>
<gene>
    <name evidence="2" type="ORF">GCM10009535_16380</name>
</gene>
<protein>
    <recommendedName>
        <fullName evidence="4">Sigma-like protein</fullName>
    </recommendedName>
</protein>
<feature type="compositionally biased region" description="Basic and acidic residues" evidence="1">
    <location>
        <begin position="1"/>
        <end position="11"/>
    </location>
</feature>
<organism evidence="2 3">
    <name type="scientific">Streptomyces thermocarboxydovorans</name>
    <dbReference type="NCBI Taxonomy" id="59298"/>
    <lineage>
        <taxon>Bacteria</taxon>
        <taxon>Bacillati</taxon>
        <taxon>Actinomycetota</taxon>
        <taxon>Actinomycetes</taxon>
        <taxon>Kitasatosporales</taxon>
        <taxon>Streptomycetaceae</taxon>
        <taxon>Streptomyces</taxon>
    </lineage>
</organism>
<evidence type="ECO:0000256" key="1">
    <source>
        <dbReference type="SAM" id="MobiDB-lite"/>
    </source>
</evidence>
<evidence type="ECO:0008006" key="4">
    <source>
        <dbReference type="Google" id="ProtNLM"/>
    </source>
</evidence>
<reference evidence="3" key="1">
    <citation type="journal article" date="2019" name="Int. J. Syst. Evol. Microbiol.">
        <title>The Global Catalogue of Microorganisms (GCM) 10K type strain sequencing project: providing services to taxonomists for standard genome sequencing and annotation.</title>
        <authorList>
            <consortium name="The Broad Institute Genomics Platform"/>
            <consortium name="The Broad Institute Genome Sequencing Center for Infectious Disease"/>
            <person name="Wu L."/>
            <person name="Ma J."/>
        </authorList>
    </citation>
    <scope>NUCLEOTIDE SEQUENCE [LARGE SCALE GENOMIC DNA]</scope>
    <source>
        <strain evidence="3">JCM 10367</strain>
    </source>
</reference>
<keyword evidence="3" id="KW-1185">Reference proteome</keyword>
<name>A0ABP3SKE3_9ACTN</name>
<dbReference type="RefSeq" id="WP_343998920.1">
    <property type="nucleotide sequence ID" value="NZ_BAAAGU010000013.1"/>
</dbReference>
<sequence length="62" mass="6580">MSDSKKIRDEELTTQDNHAPVPPANGEATTQDNHAPTPPADGDIVTLDNHAPVPPALDRDGK</sequence>
<evidence type="ECO:0000313" key="2">
    <source>
        <dbReference type="EMBL" id="GAA0640146.1"/>
    </source>
</evidence>
<proteinExistence type="predicted"/>
<evidence type="ECO:0000313" key="3">
    <source>
        <dbReference type="Proteomes" id="UP001500724"/>
    </source>
</evidence>
<dbReference type="EMBL" id="BAAAGU010000013">
    <property type="protein sequence ID" value="GAA0640146.1"/>
    <property type="molecule type" value="Genomic_DNA"/>
</dbReference>